<sequence length="340" mass="37873">MNVTTVGIDLAKNVFSVHGVGRDGKVLLRRSVGRADLLPMFAQMPPCLIGMEACSGAHHFARELRRLGHDARIMAPRFVAPYRKSGKNDGNDAEAICEAVARPNMRFVAVKSVEQQALLVLHRVRKEVADQRTALINQLRGMLCEFGLVLPRGRYSFRRKFPELLEDTENGIPALARRLFYEVNERIRALDAQILAYDREIEALARHSEAAQRLMEMPGIGSVTATAIVASVADMKVFKSGREFAAWLGLVPRQYSTGGKVRLGRITKQGDVYLRTLLIHGTRAVLAALGTKNDRLSQWIRSLIERRGYRKAAVALAAKHARMIWAMLAKGDPYRHPSAA</sequence>
<protein>
    <submittedName>
        <fullName evidence="3">IS110 family transposase</fullName>
    </submittedName>
</protein>
<dbReference type="GO" id="GO:0004803">
    <property type="term" value="F:transposase activity"/>
    <property type="evidence" value="ECO:0007669"/>
    <property type="project" value="InterPro"/>
</dbReference>
<dbReference type="Proteomes" id="UP000321192">
    <property type="component" value="Unassembled WGS sequence"/>
</dbReference>
<name>A0A5C7T687_THASP</name>
<evidence type="ECO:0000313" key="3">
    <source>
        <dbReference type="EMBL" id="TXH91664.1"/>
    </source>
</evidence>
<dbReference type="AlphaFoldDB" id="A0A5C7T687"/>
<dbReference type="Pfam" id="PF02371">
    <property type="entry name" value="Transposase_20"/>
    <property type="match status" value="1"/>
</dbReference>
<dbReference type="PANTHER" id="PTHR33055">
    <property type="entry name" value="TRANSPOSASE FOR INSERTION SEQUENCE ELEMENT IS1111A"/>
    <property type="match status" value="1"/>
</dbReference>
<proteinExistence type="predicted"/>
<reference evidence="3 4" key="1">
    <citation type="submission" date="2018-09" db="EMBL/GenBank/DDBJ databases">
        <title>Metagenome Assembled Genomes from an Advanced Water Purification Facility.</title>
        <authorList>
            <person name="Stamps B.W."/>
            <person name="Spear J.R."/>
        </authorList>
    </citation>
    <scope>NUCLEOTIDE SEQUENCE [LARGE SCALE GENOMIC DNA]</scope>
    <source>
        <strain evidence="3">Bin_27_1</strain>
    </source>
</reference>
<evidence type="ECO:0000259" key="1">
    <source>
        <dbReference type="Pfam" id="PF01548"/>
    </source>
</evidence>
<feature type="domain" description="Transposase IS116/IS110/IS902 C-terminal" evidence="2">
    <location>
        <begin position="211"/>
        <end position="286"/>
    </location>
</feature>
<evidence type="ECO:0000313" key="4">
    <source>
        <dbReference type="Proteomes" id="UP000321192"/>
    </source>
</evidence>
<feature type="domain" description="Transposase IS110-like N-terminal" evidence="1">
    <location>
        <begin position="6"/>
        <end position="144"/>
    </location>
</feature>
<dbReference type="InterPro" id="IPR002525">
    <property type="entry name" value="Transp_IS110-like_N"/>
</dbReference>
<organism evidence="3 4">
    <name type="scientific">Thauera aminoaromatica</name>
    <dbReference type="NCBI Taxonomy" id="164330"/>
    <lineage>
        <taxon>Bacteria</taxon>
        <taxon>Pseudomonadati</taxon>
        <taxon>Pseudomonadota</taxon>
        <taxon>Betaproteobacteria</taxon>
        <taxon>Rhodocyclales</taxon>
        <taxon>Zoogloeaceae</taxon>
        <taxon>Thauera</taxon>
    </lineage>
</organism>
<dbReference type="InterPro" id="IPR003346">
    <property type="entry name" value="Transposase_20"/>
</dbReference>
<dbReference type="Pfam" id="PF01548">
    <property type="entry name" value="DEDD_Tnp_IS110"/>
    <property type="match status" value="1"/>
</dbReference>
<accession>A0A5C7T687</accession>
<dbReference type="RefSeq" id="WP_276656674.1">
    <property type="nucleotide sequence ID" value="NZ_SSFD01000030.1"/>
</dbReference>
<dbReference type="InterPro" id="IPR047650">
    <property type="entry name" value="Transpos_IS110"/>
</dbReference>
<dbReference type="GO" id="GO:0006313">
    <property type="term" value="P:DNA transposition"/>
    <property type="evidence" value="ECO:0007669"/>
    <property type="project" value="InterPro"/>
</dbReference>
<dbReference type="PANTHER" id="PTHR33055:SF3">
    <property type="entry name" value="PUTATIVE TRANSPOSASE FOR IS117-RELATED"/>
    <property type="match status" value="1"/>
</dbReference>
<dbReference type="NCBIfam" id="NF033542">
    <property type="entry name" value="transpos_IS110"/>
    <property type="match status" value="1"/>
</dbReference>
<dbReference type="EMBL" id="SSFD01000030">
    <property type="protein sequence ID" value="TXH91664.1"/>
    <property type="molecule type" value="Genomic_DNA"/>
</dbReference>
<gene>
    <name evidence="3" type="ORF">E6Q80_02170</name>
</gene>
<comment type="caution">
    <text evidence="3">The sequence shown here is derived from an EMBL/GenBank/DDBJ whole genome shotgun (WGS) entry which is preliminary data.</text>
</comment>
<evidence type="ECO:0000259" key="2">
    <source>
        <dbReference type="Pfam" id="PF02371"/>
    </source>
</evidence>
<dbReference type="GO" id="GO:0003677">
    <property type="term" value="F:DNA binding"/>
    <property type="evidence" value="ECO:0007669"/>
    <property type="project" value="InterPro"/>
</dbReference>